<dbReference type="InterPro" id="IPR036770">
    <property type="entry name" value="Ankyrin_rpt-contain_sf"/>
</dbReference>
<evidence type="ECO:0000259" key="3">
    <source>
        <dbReference type="Pfam" id="PF06985"/>
    </source>
</evidence>
<evidence type="ECO:0000256" key="1">
    <source>
        <dbReference type="PROSITE-ProRule" id="PRU00023"/>
    </source>
</evidence>
<dbReference type="AlphaFoldDB" id="K3UCJ2"/>
<dbReference type="SUPFAM" id="SSF48403">
    <property type="entry name" value="Ankyrin repeat"/>
    <property type="match status" value="1"/>
</dbReference>
<dbReference type="InterPro" id="IPR052895">
    <property type="entry name" value="HetReg/Transcr_Mod"/>
</dbReference>
<gene>
    <name evidence="4" type="ORF">FPSE_10641</name>
</gene>
<proteinExistence type="predicted"/>
<keyword evidence="1" id="KW-0040">ANK repeat</keyword>
<feature type="region of interest" description="Disordered" evidence="2">
    <location>
        <begin position="453"/>
        <end position="473"/>
    </location>
</feature>
<dbReference type="KEGG" id="fpu:FPSE_10641"/>
<dbReference type="PANTHER" id="PTHR24148:SF78">
    <property type="entry name" value="HETEROKARYON INCOMPATIBILITY DOMAIN-CONTAINING PROTEIN"/>
    <property type="match status" value="1"/>
</dbReference>
<dbReference type="HOGENOM" id="CLU_004184_9_0_1"/>
<dbReference type="PROSITE" id="PS50088">
    <property type="entry name" value="ANK_REPEAT"/>
    <property type="match status" value="3"/>
</dbReference>
<protein>
    <recommendedName>
        <fullName evidence="3">Heterokaryon incompatibility domain-containing protein</fullName>
    </recommendedName>
</protein>
<dbReference type="InterPro" id="IPR010730">
    <property type="entry name" value="HET"/>
</dbReference>
<name>K3UCJ2_FUSPC</name>
<keyword evidence="5" id="KW-1185">Reference proteome</keyword>
<organism evidence="4 5">
    <name type="scientific">Fusarium pseudograminearum (strain CS3096)</name>
    <name type="common">Wheat and barley crown-rot fungus</name>
    <dbReference type="NCBI Taxonomy" id="1028729"/>
    <lineage>
        <taxon>Eukaryota</taxon>
        <taxon>Fungi</taxon>
        <taxon>Dikarya</taxon>
        <taxon>Ascomycota</taxon>
        <taxon>Pezizomycotina</taxon>
        <taxon>Sordariomycetes</taxon>
        <taxon>Hypocreomycetidae</taxon>
        <taxon>Hypocreales</taxon>
        <taxon>Nectriaceae</taxon>
        <taxon>Fusarium</taxon>
    </lineage>
</organism>
<dbReference type="Pfam" id="PF06985">
    <property type="entry name" value="HET"/>
    <property type="match status" value="1"/>
</dbReference>
<evidence type="ECO:0000256" key="2">
    <source>
        <dbReference type="SAM" id="MobiDB-lite"/>
    </source>
</evidence>
<dbReference type="PROSITE" id="PS50297">
    <property type="entry name" value="ANK_REP_REGION"/>
    <property type="match status" value="3"/>
</dbReference>
<dbReference type="Proteomes" id="UP000007978">
    <property type="component" value="Chromosome 1"/>
</dbReference>
<reference evidence="4 5" key="1">
    <citation type="journal article" date="2012" name="PLoS Pathog.">
        <title>Comparative pathogenomics reveals horizontally acquired novel virulence genes in fungi infecting cereal hosts.</title>
        <authorList>
            <person name="Gardiner D.M."/>
            <person name="McDonald M.C."/>
            <person name="Covarelli L."/>
            <person name="Solomon P.S."/>
            <person name="Rusu A.G."/>
            <person name="Marshall M."/>
            <person name="Kazan K."/>
            <person name="Chakraborty S."/>
            <person name="McDonald B.A."/>
            <person name="Manners J.M."/>
        </authorList>
    </citation>
    <scope>NUCLEOTIDE SEQUENCE [LARGE SCALE GENOMIC DNA]</scope>
    <source>
        <strain evidence="4 5">CS3096</strain>
    </source>
</reference>
<dbReference type="InterPro" id="IPR002110">
    <property type="entry name" value="Ankyrin_rpt"/>
</dbReference>
<dbReference type="OrthoDB" id="194358at2759"/>
<feature type="domain" description="Heterokaryon incompatibility" evidence="3">
    <location>
        <begin position="47"/>
        <end position="181"/>
    </location>
</feature>
<dbReference type="RefSeq" id="XP_009262033.1">
    <property type="nucleotide sequence ID" value="XM_009263758.1"/>
</dbReference>
<dbReference type="eggNOG" id="KOG0502">
    <property type="taxonomic scope" value="Eukaryota"/>
</dbReference>
<accession>K3UCJ2</accession>
<sequence>MSTYQYTQLPAGCIRILRLQPHQDKQSTIRCQLSSIELRDSEGLCLYEALSYVWGSPNKPHSIDIEGCSLSVGTNLYAALLRLRHTSLERFLWVDAVCINQTNITEKEQQIQLMAQIYAKARSVIVWLGEATTVGSEDALEEIRVAAASACNGVEISKPDEEPILEILKLPWFKRVWVLQEVAAARHVLVKFGRVEIDGYAFCTGIGALELSYHGDLDLQLLISPVLYLIRRAIFRPKQIAERSVRFSLDICPLSELVGMYHNRQATERHDKIYALFGMCSDDLDDAGLLVDYKIPWDRLLQKLVNYILPRCLSVSTWNDNQVAVIVTLAHVLGKVQSVEAREESQNVIIDWKTPHMEYHETSCWSIKASSKSAEVGDIVCLFDGCSMPTIIRLCGLNWVIVFISITPQIKPAEYPSMYFDTWNWANLVESLGKPSAKFELIWDLDMQQDQGNRPPSNVAAMSPTTTNSIQPSMAKDDRERAYVWLRYREKESLSEIEYRLREIVNKLDIATAISELDFHLSSVYFKESIHALQSILTVWEASKATKEVQDLMVKNELEIDQIIDALLGVCGGWLPLNWAIDDGDMVVAGLLLFYANPNAELGHGLTPLAWASESGNDLVVKLLIDTGKVDLDYQNKQGETPLLLAARRGYDTVVKKLLDTGNVDPNASNVRGDTPLLVAIYRNHVAVVKLLLETGKADPNVKKEHRKAI</sequence>
<dbReference type="Pfam" id="PF12796">
    <property type="entry name" value="Ank_2"/>
    <property type="match status" value="1"/>
</dbReference>
<feature type="compositionally biased region" description="Polar residues" evidence="2">
    <location>
        <begin position="463"/>
        <end position="472"/>
    </location>
</feature>
<dbReference type="SMART" id="SM00248">
    <property type="entry name" value="ANK"/>
    <property type="match status" value="4"/>
</dbReference>
<comment type="caution">
    <text evidence="4">The sequence shown here is derived from an EMBL/GenBank/DDBJ whole genome shotgun (WGS) entry which is preliminary data.</text>
</comment>
<feature type="repeat" description="ANK" evidence="1">
    <location>
        <begin position="604"/>
        <end position="628"/>
    </location>
</feature>
<evidence type="ECO:0000313" key="5">
    <source>
        <dbReference type="Proteomes" id="UP000007978"/>
    </source>
</evidence>
<dbReference type="EMBL" id="AFNW01000355">
    <property type="protein sequence ID" value="EKJ69176.1"/>
    <property type="molecule type" value="Genomic_DNA"/>
</dbReference>
<dbReference type="GeneID" id="20369258"/>
<feature type="repeat" description="ANK" evidence="1">
    <location>
        <begin position="638"/>
        <end position="662"/>
    </location>
</feature>
<dbReference type="Gene3D" id="1.25.40.20">
    <property type="entry name" value="Ankyrin repeat-containing domain"/>
    <property type="match status" value="1"/>
</dbReference>
<feature type="repeat" description="ANK" evidence="1">
    <location>
        <begin position="672"/>
        <end position="696"/>
    </location>
</feature>
<dbReference type="PANTHER" id="PTHR24148">
    <property type="entry name" value="ANKYRIN REPEAT DOMAIN-CONTAINING PROTEIN 39 HOMOLOG-RELATED"/>
    <property type="match status" value="1"/>
</dbReference>
<evidence type="ECO:0000313" key="4">
    <source>
        <dbReference type="EMBL" id="EKJ69176.1"/>
    </source>
</evidence>